<evidence type="ECO:0000259" key="2">
    <source>
        <dbReference type="PROSITE" id="PS51782"/>
    </source>
</evidence>
<dbReference type="EMBL" id="CP011074">
    <property type="protein sequence ID" value="AKF92725.1"/>
    <property type="molecule type" value="Genomic_DNA"/>
</dbReference>
<feature type="region of interest" description="Disordered" evidence="1">
    <location>
        <begin position="135"/>
        <end position="166"/>
    </location>
</feature>
<dbReference type="AlphaFoldDB" id="A0A0F7BYW4"/>
<dbReference type="InterPro" id="IPR018392">
    <property type="entry name" value="LysM"/>
</dbReference>
<proteinExistence type="predicted"/>
<dbReference type="Pfam" id="PF21821">
    <property type="entry name" value="Dit_like"/>
    <property type="match status" value="1"/>
</dbReference>
<dbReference type="CDD" id="cd00118">
    <property type="entry name" value="LysM"/>
    <property type="match status" value="1"/>
</dbReference>
<organism evidence="3">
    <name type="scientific">Brevibacillus laterosporus</name>
    <name type="common">Bacillus laterosporus</name>
    <dbReference type="NCBI Taxonomy" id="1465"/>
    <lineage>
        <taxon>Bacteria</taxon>
        <taxon>Bacillati</taxon>
        <taxon>Bacillota</taxon>
        <taxon>Bacilli</taxon>
        <taxon>Bacillales</taxon>
        <taxon>Paenibacillaceae</taxon>
        <taxon>Brevibacillus</taxon>
    </lineage>
</organism>
<evidence type="ECO:0000313" key="3">
    <source>
        <dbReference type="EMBL" id="AKF92725.1"/>
    </source>
</evidence>
<dbReference type="Gene3D" id="3.10.350.10">
    <property type="entry name" value="LysM domain"/>
    <property type="match status" value="1"/>
</dbReference>
<dbReference type="InterPro" id="IPR036779">
    <property type="entry name" value="LysM_dom_sf"/>
</dbReference>
<dbReference type="Pfam" id="PF01476">
    <property type="entry name" value="LysM"/>
    <property type="match status" value="1"/>
</dbReference>
<sequence>MATINGMEIHVINEKPSYSVKVSEHPIENGAAITDHVEPALKKFAITGLIVGPEAAQTRQNLVNLMNAGEPVTYTGRNIFTKSIIESIETDHHAQVANGMAFTMQIRELRRVEQKFSVTLPKQAITNVKLVSTTGRKQVKTTKKGKKSTRRKSSQPTGKKHTVRKGQTWESIASQYGVDVKKMRKWNGHIPKSVRLKEGMVITVG</sequence>
<dbReference type="InterPro" id="IPR048494">
    <property type="entry name" value="Dit-like_N"/>
</dbReference>
<evidence type="ECO:0000256" key="1">
    <source>
        <dbReference type="SAM" id="MobiDB-lite"/>
    </source>
</evidence>
<dbReference type="SUPFAM" id="SSF54106">
    <property type="entry name" value="LysM domain"/>
    <property type="match status" value="1"/>
</dbReference>
<feature type="domain" description="LysM" evidence="2">
    <location>
        <begin position="159"/>
        <end position="204"/>
    </location>
</feature>
<dbReference type="SMART" id="SM00257">
    <property type="entry name" value="LysM"/>
    <property type="match status" value="1"/>
</dbReference>
<gene>
    <name evidence="3" type="ORF">EX87_02835</name>
</gene>
<dbReference type="RefSeq" id="WP_031411369.1">
    <property type="nucleotide sequence ID" value="NZ_CP011074.1"/>
</dbReference>
<dbReference type="PROSITE" id="PS51782">
    <property type="entry name" value="LYSM"/>
    <property type="match status" value="1"/>
</dbReference>
<protein>
    <recommendedName>
        <fullName evidence="2">LysM domain-containing protein</fullName>
    </recommendedName>
</protein>
<reference evidence="3" key="1">
    <citation type="submission" date="2015-03" db="EMBL/GenBank/DDBJ databases">
        <title>MIGS Cultured Bacterial/Archaeal sample from Brevibacillus laterosporus.</title>
        <authorList>
            <person name="Zeng D."/>
            <person name="Zhu L."/>
            <person name="Dong G."/>
            <person name="Ye W."/>
            <person name="Ren D."/>
            <person name="Wu L."/>
            <person name="Xu J."/>
            <person name="Li G."/>
            <person name="Guo L."/>
        </authorList>
    </citation>
    <scope>NUCLEOTIDE SEQUENCE</scope>
    <source>
        <strain evidence="3">B9</strain>
    </source>
</reference>
<accession>A0A0F7BYW4</accession>
<name>A0A0F7BYW4_BRELA</name>
<feature type="compositionally biased region" description="Basic residues" evidence="1">
    <location>
        <begin position="137"/>
        <end position="164"/>
    </location>
</feature>